<accession>A0A6J6HPJ5</accession>
<reference evidence="1" key="1">
    <citation type="submission" date="2020-05" db="EMBL/GenBank/DDBJ databases">
        <authorList>
            <person name="Chiriac C."/>
            <person name="Salcher M."/>
            <person name="Ghai R."/>
            <person name="Kavagutti S V."/>
        </authorList>
    </citation>
    <scope>NUCLEOTIDE SEQUENCE</scope>
</reference>
<sequence length="69" mass="7510">MGEGLPPGGTALGGTGAAGRAEARLDNYKPETLTFFYISEDLQPNSQQRNPLACWLATERDMDVAIRRN</sequence>
<dbReference type="EMBL" id="CAEZUW010000076">
    <property type="protein sequence ID" value="CAB4613619.1"/>
    <property type="molecule type" value="Genomic_DNA"/>
</dbReference>
<gene>
    <name evidence="1" type="ORF">UFOPK1855_00561</name>
</gene>
<name>A0A6J6HPJ5_9ZZZZ</name>
<organism evidence="1">
    <name type="scientific">freshwater metagenome</name>
    <dbReference type="NCBI Taxonomy" id="449393"/>
    <lineage>
        <taxon>unclassified sequences</taxon>
        <taxon>metagenomes</taxon>
        <taxon>ecological metagenomes</taxon>
    </lineage>
</organism>
<evidence type="ECO:0000313" key="1">
    <source>
        <dbReference type="EMBL" id="CAB4613619.1"/>
    </source>
</evidence>
<proteinExistence type="predicted"/>
<protein>
    <submittedName>
        <fullName evidence="1">Unannotated protein</fullName>
    </submittedName>
</protein>
<dbReference type="AlphaFoldDB" id="A0A6J6HPJ5"/>